<dbReference type="Proteomes" id="UP000297454">
    <property type="component" value="Unassembled WGS sequence"/>
</dbReference>
<dbReference type="EMBL" id="SCFR01000007">
    <property type="protein sequence ID" value="TFF66747.1"/>
    <property type="molecule type" value="Genomic_DNA"/>
</dbReference>
<dbReference type="GeneID" id="97030386"/>
<keyword evidence="5" id="KW-1185">Reference proteome</keyword>
<dbReference type="PANTHER" id="PTHR43584:SF5">
    <property type="entry name" value="PROTEIN LICC"/>
    <property type="match status" value="1"/>
</dbReference>
<dbReference type="AlphaFoldDB" id="A0A4R9C1W0"/>
<evidence type="ECO:0000313" key="5">
    <source>
        <dbReference type="Proteomes" id="UP000297454"/>
    </source>
</evidence>
<name>A0A4R9C1W0_9FIRM</name>
<dbReference type="SUPFAM" id="SSF53448">
    <property type="entry name" value="Nucleotide-diphospho-sugar transferases"/>
    <property type="match status" value="1"/>
</dbReference>
<protein>
    <submittedName>
        <fullName evidence="4">Choline-phosphate cytidylyltransferase</fullName>
    </submittedName>
</protein>
<reference evidence="4 5" key="1">
    <citation type="submission" date="2019-01" db="EMBL/GenBank/DDBJ databases">
        <title>Draft Genome Sequences of Helcococcus ovis Strains Isolated from the Uterus and Vagina of Dairy Cows with Metritis.</title>
        <authorList>
            <person name="Cunha F."/>
            <person name="Jeon S.J."/>
            <person name="Kutzer P."/>
            <person name="Galvao K.N."/>
        </authorList>
    </citation>
    <scope>NUCLEOTIDE SEQUENCE [LARGE SCALE GENOMIC DNA]</scope>
    <source>
        <strain evidence="4 5">KG-37</strain>
    </source>
</reference>
<dbReference type="Gene3D" id="3.90.550.10">
    <property type="entry name" value="Spore Coat Polysaccharide Biosynthesis Protein SpsA, Chain A"/>
    <property type="match status" value="1"/>
</dbReference>
<dbReference type="InterPro" id="IPR025877">
    <property type="entry name" value="MobA-like_NTP_Trfase"/>
</dbReference>
<accession>A0A4R9C1W0</accession>
<proteinExistence type="predicted"/>
<evidence type="ECO:0000259" key="3">
    <source>
        <dbReference type="Pfam" id="PF12804"/>
    </source>
</evidence>
<organism evidence="4 5">
    <name type="scientific">Helcococcus ovis</name>
    <dbReference type="NCBI Taxonomy" id="72026"/>
    <lineage>
        <taxon>Bacteria</taxon>
        <taxon>Bacillati</taxon>
        <taxon>Bacillota</taxon>
        <taxon>Tissierellia</taxon>
        <taxon>Tissierellales</taxon>
        <taxon>Peptoniphilaceae</taxon>
        <taxon>Helcococcus</taxon>
    </lineage>
</organism>
<evidence type="ECO:0000256" key="2">
    <source>
        <dbReference type="ARBA" id="ARBA00022695"/>
    </source>
</evidence>
<keyword evidence="2 4" id="KW-0548">Nucleotidyltransferase</keyword>
<dbReference type="Pfam" id="PF12804">
    <property type="entry name" value="NTP_transf_3"/>
    <property type="match status" value="1"/>
</dbReference>
<keyword evidence="1 4" id="KW-0808">Transferase</keyword>
<comment type="caution">
    <text evidence="4">The sequence shown here is derived from an EMBL/GenBank/DDBJ whole genome shotgun (WGS) entry which is preliminary data.</text>
</comment>
<evidence type="ECO:0000256" key="1">
    <source>
        <dbReference type="ARBA" id="ARBA00022679"/>
    </source>
</evidence>
<dbReference type="PANTHER" id="PTHR43584">
    <property type="entry name" value="NUCLEOTIDYL TRANSFERASE"/>
    <property type="match status" value="1"/>
</dbReference>
<dbReference type="InterPro" id="IPR029044">
    <property type="entry name" value="Nucleotide-diphossugar_trans"/>
</dbReference>
<gene>
    <name evidence="4" type="ORF">EQF91_03055</name>
</gene>
<dbReference type="RefSeq" id="WP_134710209.1">
    <property type="nucleotide sequence ID" value="NZ_CP119081.1"/>
</dbReference>
<sequence length="293" mass="34773">MYKVDNAIILAAGASSRFAPLSYEMPKGLVVVRGEVLIERQIKQIKEKGIDEIIVVTGYQSEKFNYLSEKFGVKIIQNTQYDRRNNNSSIYVVRDYLKNSYICSVDNYFNENPFEKYVEDSYYSVLYSKEFIDEWCVTYDDEEYITGVKIGAEDSWYMLGHTFWNENFSKRFKEILELVYDDENTYDLLWESIYLNHLDTLKMKIRKYPDNFIFEFDSLNELREFDISYIGDTRSKIIKSIALKLNCLESELNNFVATKDFIKANGFDFNFNNKIFHYDYETKKLVQKGENND</sequence>
<feature type="domain" description="MobA-like NTP transferase" evidence="3">
    <location>
        <begin position="7"/>
        <end position="97"/>
    </location>
</feature>
<dbReference type="CDD" id="cd02523">
    <property type="entry name" value="PC_cytidylyltransferase"/>
    <property type="match status" value="1"/>
</dbReference>
<evidence type="ECO:0000313" key="4">
    <source>
        <dbReference type="EMBL" id="TFF66747.1"/>
    </source>
</evidence>
<dbReference type="OrthoDB" id="9803871at2"/>
<dbReference type="GO" id="GO:0016779">
    <property type="term" value="F:nucleotidyltransferase activity"/>
    <property type="evidence" value="ECO:0007669"/>
    <property type="project" value="UniProtKB-KW"/>
</dbReference>
<dbReference type="InterPro" id="IPR050065">
    <property type="entry name" value="GlmU-like"/>
</dbReference>